<keyword evidence="1" id="KW-0812">Transmembrane</keyword>
<sequence length="234" mass="26301">MINGTLTARVEDARAAVEGLPALIGAISVLFSTPSGLFAVIAVSIWLLLKVKSIPLIQHFSQRRSERVASMEKYLDCPEKADITCVRVVQEMRDTHMFRTATGIYAEKRRRDALVSLHERVSHVANWRIIRRAHPFLEFNARHEMRVRSFNWIERVEFAFNTVIMFVSFAVAALLFVAIFFYPGLTGSAAVGTLFLVFAMMFVGAFSAAQNFPRSSALMIKKALAEQPTSENDL</sequence>
<dbReference type="Proteomes" id="UP000315112">
    <property type="component" value="Unassembled WGS sequence"/>
</dbReference>
<dbReference type="AlphaFoldDB" id="A0A562PTN6"/>
<dbReference type="EMBL" id="VLKW01000004">
    <property type="protein sequence ID" value="TWI47723.1"/>
    <property type="molecule type" value="Genomic_DNA"/>
</dbReference>
<organism evidence="2 3">
    <name type="scientific">Pseudoduganella flava</name>
    <dbReference type="NCBI Taxonomy" id="871742"/>
    <lineage>
        <taxon>Bacteria</taxon>
        <taxon>Pseudomonadati</taxon>
        <taxon>Pseudomonadota</taxon>
        <taxon>Betaproteobacteria</taxon>
        <taxon>Burkholderiales</taxon>
        <taxon>Oxalobacteraceae</taxon>
        <taxon>Telluria group</taxon>
        <taxon>Pseudoduganella</taxon>
    </lineage>
</organism>
<evidence type="ECO:0000256" key="1">
    <source>
        <dbReference type="SAM" id="Phobius"/>
    </source>
</evidence>
<evidence type="ECO:0000313" key="3">
    <source>
        <dbReference type="Proteomes" id="UP000315112"/>
    </source>
</evidence>
<name>A0A562PTN6_9BURK</name>
<keyword evidence="1" id="KW-0472">Membrane</keyword>
<evidence type="ECO:0000313" key="2">
    <source>
        <dbReference type="EMBL" id="TWI47723.1"/>
    </source>
</evidence>
<comment type="caution">
    <text evidence="2">The sequence shown here is derived from an EMBL/GenBank/DDBJ whole genome shotgun (WGS) entry which is preliminary data.</text>
</comment>
<reference evidence="2 3" key="1">
    <citation type="journal article" date="2015" name="Stand. Genomic Sci.">
        <title>Genomic Encyclopedia of Bacterial and Archaeal Type Strains, Phase III: the genomes of soil and plant-associated and newly described type strains.</title>
        <authorList>
            <person name="Whitman W.B."/>
            <person name="Woyke T."/>
            <person name="Klenk H.P."/>
            <person name="Zhou Y."/>
            <person name="Lilburn T.G."/>
            <person name="Beck B.J."/>
            <person name="De Vos P."/>
            <person name="Vandamme P."/>
            <person name="Eisen J.A."/>
            <person name="Garrity G."/>
            <person name="Hugenholtz P."/>
            <person name="Kyrpides N.C."/>
        </authorList>
    </citation>
    <scope>NUCLEOTIDE SEQUENCE [LARGE SCALE GENOMIC DNA]</scope>
    <source>
        <strain evidence="2 3">CGMCC 1.10685</strain>
    </source>
</reference>
<feature type="transmembrane region" description="Helical" evidence="1">
    <location>
        <begin position="20"/>
        <end position="49"/>
    </location>
</feature>
<accession>A0A562PTN6</accession>
<protein>
    <submittedName>
        <fullName evidence="2">Uncharacterized protein</fullName>
    </submittedName>
</protein>
<feature type="transmembrane region" description="Helical" evidence="1">
    <location>
        <begin position="188"/>
        <end position="209"/>
    </location>
</feature>
<feature type="transmembrane region" description="Helical" evidence="1">
    <location>
        <begin position="158"/>
        <end position="182"/>
    </location>
</feature>
<keyword evidence="1" id="KW-1133">Transmembrane helix</keyword>
<proteinExistence type="predicted"/>
<gene>
    <name evidence="2" type="ORF">IP92_02784</name>
</gene>